<protein>
    <submittedName>
        <fullName evidence="2">Uncharacterized protein</fullName>
    </submittedName>
</protein>
<accession>A0A317DCW9</accession>
<sequence>MSTLGYRDHTLIGLPEQVANVIANHQSAGTLISMTAPRPISATDPRIRVAVRLVDTTTPAIRPVRVTSLRMHITDRVQPRRTRRRVAIAATIAAVFTVLVAAIAYLVGQLVTFLVEHAAIIAGLLTITALILAALRGTTGSGKRHCPGC</sequence>
<dbReference type="OrthoDB" id="9930160at2"/>
<comment type="caution">
    <text evidence="2">The sequence shown here is derived from an EMBL/GenBank/DDBJ whole genome shotgun (WGS) entry which is preliminary data.</text>
</comment>
<dbReference type="RefSeq" id="WP_109803742.1">
    <property type="nucleotide sequence ID" value="NZ_QGKS01000289.1"/>
</dbReference>
<reference evidence="2 3" key="1">
    <citation type="submission" date="2018-05" db="EMBL/GenBank/DDBJ databases">
        <title>Micromonosporas from Atacama Desert.</title>
        <authorList>
            <person name="Carro L."/>
            <person name="Golinska P."/>
            <person name="Klenk H.-P."/>
            <person name="Goodfellow M."/>
        </authorList>
    </citation>
    <scope>NUCLEOTIDE SEQUENCE [LARGE SCALE GENOMIC DNA]</scope>
    <source>
        <strain evidence="2 3">4G51</strain>
    </source>
</reference>
<feature type="transmembrane region" description="Helical" evidence="1">
    <location>
        <begin position="113"/>
        <end position="135"/>
    </location>
</feature>
<keyword evidence="1" id="KW-0812">Transmembrane</keyword>
<keyword evidence="1" id="KW-1133">Transmembrane helix</keyword>
<gene>
    <name evidence="2" type="ORF">DKT69_23900</name>
</gene>
<evidence type="ECO:0000313" key="3">
    <source>
        <dbReference type="Proteomes" id="UP000246050"/>
    </source>
</evidence>
<organism evidence="2 3">
    <name type="scientific">Micromonospora sicca</name>
    <dbReference type="NCBI Taxonomy" id="2202420"/>
    <lineage>
        <taxon>Bacteria</taxon>
        <taxon>Bacillati</taxon>
        <taxon>Actinomycetota</taxon>
        <taxon>Actinomycetes</taxon>
        <taxon>Micromonosporales</taxon>
        <taxon>Micromonosporaceae</taxon>
        <taxon>Micromonospora</taxon>
    </lineage>
</organism>
<proteinExistence type="predicted"/>
<dbReference type="EMBL" id="QGKS01000289">
    <property type="protein sequence ID" value="PWR12487.1"/>
    <property type="molecule type" value="Genomic_DNA"/>
</dbReference>
<dbReference type="Proteomes" id="UP000246050">
    <property type="component" value="Unassembled WGS sequence"/>
</dbReference>
<evidence type="ECO:0000256" key="1">
    <source>
        <dbReference type="SAM" id="Phobius"/>
    </source>
</evidence>
<keyword evidence="1" id="KW-0472">Membrane</keyword>
<dbReference type="AlphaFoldDB" id="A0A317DCW9"/>
<name>A0A317DCW9_9ACTN</name>
<evidence type="ECO:0000313" key="2">
    <source>
        <dbReference type="EMBL" id="PWR12487.1"/>
    </source>
</evidence>
<feature type="transmembrane region" description="Helical" evidence="1">
    <location>
        <begin position="86"/>
        <end position="107"/>
    </location>
</feature>